<comment type="caution">
    <text evidence="1">The sequence shown here is derived from an EMBL/GenBank/DDBJ whole genome shotgun (WGS) entry which is preliminary data.</text>
</comment>
<reference evidence="1" key="1">
    <citation type="submission" date="2023-07" db="EMBL/GenBank/DDBJ databases">
        <authorList>
            <consortium name="AG Swart"/>
            <person name="Singh M."/>
            <person name="Singh A."/>
            <person name="Seah K."/>
            <person name="Emmerich C."/>
        </authorList>
    </citation>
    <scope>NUCLEOTIDE SEQUENCE</scope>
    <source>
        <strain evidence="1">DP1</strain>
    </source>
</reference>
<sequence>MEFRPNPYLVYKRYGKRKKADSSLRISQCYYVPDDIPFYKPSRDKHSNKSRKNYVKANRSIDNIKLRDIDNLEYLKRAPKLAGISKRSQFKNPKRLSKIKFKKHFGRRNNYIQNSIQPFVPESSFDYSDFKEVGYGFKYNGHTRNLSRFSQYSSLDHRATPLSMSPTNQRSIPTSIRNKFVNSSCSIPRYEGNICWCFKLALLAKKIIFCYQIKRCKLPQKKVKNVKIKITKLKNEESKGDQTRVEEMIKQLIEKNPYKVNHLKDKIHKLHSKCKKS</sequence>
<protein>
    <submittedName>
        <fullName evidence="1">Uncharacterized protein</fullName>
    </submittedName>
</protein>
<name>A0AAD1UKC5_EUPCR</name>
<keyword evidence="2" id="KW-1185">Reference proteome</keyword>
<gene>
    <name evidence="1" type="ORF">ECRASSUSDP1_LOCUS10149</name>
</gene>
<dbReference type="AlphaFoldDB" id="A0AAD1UKC5"/>
<dbReference type="Proteomes" id="UP001295684">
    <property type="component" value="Unassembled WGS sequence"/>
</dbReference>
<evidence type="ECO:0000313" key="2">
    <source>
        <dbReference type="Proteomes" id="UP001295684"/>
    </source>
</evidence>
<dbReference type="EMBL" id="CAMPGE010009997">
    <property type="protein sequence ID" value="CAI2368853.1"/>
    <property type="molecule type" value="Genomic_DNA"/>
</dbReference>
<evidence type="ECO:0000313" key="1">
    <source>
        <dbReference type="EMBL" id="CAI2368853.1"/>
    </source>
</evidence>
<proteinExistence type="predicted"/>
<accession>A0AAD1UKC5</accession>
<organism evidence="1 2">
    <name type="scientific">Euplotes crassus</name>
    <dbReference type="NCBI Taxonomy" id="5936"/>
    <lineage>
        <taxon>Eukaryota</taxon>
        <taxon>Sar</taxon>
        <taxon>Alveolata</taxon>
        <taxon>Ciliophora</taxon>
        <taxon>Intramacronucleata</taxon>
        <taxon>Spirotrichea</taxon>
        <taxon>Hypotrichia</taxon>
        <taxon>Euplotida</taxon>
        <taxon>Euplotidae</taxon>
        <taxon>Moneuplotes</taxon>
    </lineage>
</organism>